<evidence type="ECO:0008006" key="3">
    <source>
        <dbReference type="Google" id="ProtNLM"/>
    </source>
</evidence>
<accession>C3JCH9</accession>
<comment type="caution">
    <text evidence="1">The sequence shown here is derived from an EMBL/GenBank/DDBJ whole genome shotgun (WGS) entry which is preliminary data.</text>
</comment>
<sequence>MELKSAIKKLHGAFGRNGVDTGAFEIVDKEELVTESLLEAFYQLTSFERVLTIGGEFFLNIQPEKRLKDAQKGWYIILDKEGKVVNDDLKWNKDWVVFANRNDDAIYYDRKDDGIYASIDKRSFFCLSSSLSDFLDILSECMKMEEEKYRFNTTDEDEETLSVFIDDVRDVLSLNLNDKQREDFIAFFFG</sequence>
<organism evidence="1 2">
    <name type="scientific">Porphyromonas endodontalis (strain ATCC 35406 / DSM 24491 / JCM 8526 / CCUG 16442 / BCRC 14492 / NCTC 13058 / HG 370)</name>
    <name type="common">Bacteroides endodontalis</name>
    <dbReference type="NCBI Taxonomy" id="553175"/>
    <lineage>
        <taxon>Bacteria</taxon>
        <taxon>Pseudomonadati</taxon>
        <taxon>Bacteroidota</taxon>
        <taxon>Bacteroidia</taxon>
        <taxon>Bacteroidales</taxon>
        <taxon>Porphyromonadaceae</taxon>
        <taxon>Porphyromonas</taxon>
    </lineage>
</organism>
<dbReference type="RefSeq" id="WP_004334822.1">
    <property type="nucleotide sequence ID" value="NZ_ACNN01000032.1"/>
</dbReference>
<gene>
    <name evidence="1" type="ORF">POREN0001_0124</name>
</gene>
<reference evidence="1 2" key="1">
    <citation type="submission" date="2009-04" db="EMBL/GenBank/DDBJ databases">
        <authorList>
            <person name="Sebastian Y."/>
            <person name="Madupu R."/>
            <person name="Durkin A.S."/>
            <person name="Torralba M."/>
            <person name="Methe B."/>
            <person name="Sutton G.G."/>
            <person name="Strausberg R.L."/>
            <person name="Nelson K.E."/>
        </authorList>
    </citation>
    <scope>NUCLEOTIDE SEQUENCE [LARGE SCALE GENOMIC DNA]</scope>
    <source>
        <strain evidence="2">ATCC 35406 / BCRC 14492 / JCM 8526 / NCTC 13058 / HG 370</strain>
    </source>
</reference>
<name>C3JCH9_POREA</name>
<protein>
    <recommendedName>
        <fullName evidence="3">Knr4/Smi1-like domain-containing protein</fullName>
    </recommendedName>
</protein>
<dbReference type="EMBL" id="ACNN01000032">
    <property type="protein sequence ID" value="EEN82124.1"/>
    <property type="molecule type" value="Genomic_DNA"/>
</dbReference>
<evidence type="ECO:0000313" key="1">
    <source>
        <dbReference type="EMBL" id="EEN82124.1"/>
    </source>
</evidence>
<dbReference type="Proteomes" id="UP000004295">
    <property type="component" value="Unassembled WGS sequence"/>
</dbReference>
<dbReference type="GeneID" id="93365820"/>
<dbReference type="AlphaFoldDB" id="C3JCH9"/>
<proteinExistence type="predicted"/>
<keyword evidence="2" id="KW-1185">Reference proteome</keyword>
<evidence type="ECO:0000313" key="2">
    <source>
        <dbReference type="Proteomes" id="UP000004295"/>
    </source>
</evidence>